<protein>
    <submittedName>
        <fullName evidence="1">Uncharacterized protein</fullName>
    </submittedName>
</protein>
<gene>
    <name evidence="1" type="ORF">AVEN_145101_1</name>
</gene>
<accession>A0A4Y1ZLU2</accession>
<dbReference type="Proteomes" id="UP000499080">
    <property type="component" value="Unassembled WGS sequence"/>
</dbReference>
<name>A0A4Y1ZLU2_ARAVE</name>
<comment type="caution">
    <text evidence="1">The sequence shown here is derived from an EMBL/GenBank/DDBJ whole genome shotgun (WGS) entry which is preliminary data.</text>
</comment>
<dbReference type="AlphaFoldDB" id="A0A4Y1ZLU2"/>
<reference evidence="1 2" key="1">
    <citation type="journal article" date="2019" name="Sci. Rep.">
        <title>Orb-weaving spider Araneus ventricosus genome elucidates the spidroin gene catalogue.</title>
        <authorList>
            <person name="Kono N."/>
            <person name="Nakamura H."/>
            <person name="Ohtoshi R."/>
            <person name="Moran D.A.P."/>
            <person name="Shinohara A."/>
            <person name="Yoshida Y."/>
            <person name="Fujiwara M."/>
            <person name="Mori M."/>
            <person name="Tomita M."/>
            <person name="Arakawa K."/>
        </authorList>
    </citation>
    <scope>NUCLEOTIDE SEQUENCE [LARGE SCALE GENOMIC DNA]</scope>
</reference>
<proteinExistence type="predicted"/>
<sequence>MSIAADFAQKRYSVPMARGLVGWLQHSRETSDRRVKGSGQRTQYISYGQFRLGRGGLLARSRIRCWRAPGSKPDSTEDPPCKGHAKAYAVAKRPPAGAARKPGNAGASLGAVVVI</sequence>
<keyword evidence="2" id="KW-1185">Reference proteome</keyword>
<evidence type="ECO:0000313" key="2">
    <source>
        <dbReference type="Proteomes" id="UP000499080"/>
    </source>
</evidence>
<evidence type="ECO:0000313" key="1">
    <source>
        <dbReference type="EMBL" id="GBL56616.1"/>
    </source>
</evidence>
<dbReference type="EMBL" id="BGPR01075659">
    <property type="protein sequence ID" value="GBL56616.1"/>
    <property type="molecule type" value="Genomic_DNA"/>
</dbReference>
<organism evidence="1 2">
    <name type="scientific">Araneus ventricosus</name>
    <name type="common">Orbweaver spider</name>
    <name type="synonym">Epeira ventricosa</name>
    <dbReference type="NCBI Taxonomy" id="182803"/>
    <lineage>
        <taxon>Eukaryota</taxon>
        <taxon>Metazoa</taxon>
        <taxon>Ecdysozoa</taxon>
        <taxon>Arthropoda</taxon>
        <taxon>Chelicerata</taxon>
        <taxon>Arachnida</taxon>
        <taxon>Araneae</taxon>
        <taxon>Araneomorphae</taxon>
        <taxon>Entelegynae</taxon>
        <taxon>Araneoidea</taxon>
        <taxon>Araneidae</taxon>
        <taxon>Araneus</taxon>
    </lineage>
</organism>